<dbReference type="RefSeq" id="WP_184950540.1">
    <property type="nucleotide sequence ID" value="NZ_BOMC01000004.1"/>
</dbReference>
<protein>
    <submittedName>
        <fullName evidence="2">Uncharacterized protein</fullName>
    </submittedName>
</protein>
<evidence type="ECO:0000313" key="2">
    <source>
        <dbReference type="EMBL" id="MBB4691752.1"/>
    </source>
</evidence>
<evidence type="ECO:0000313" key="3">
    <source>
        <dbReference type="Proteomes" id="UP000542742"/>
    </source>
</evidence>
<dbReference type="EMBL" id="JACHMF010000001">
    <property type="protein sequence ID" value="MBB4691752.1"/>
    <property type="molecule type" value="Genomic_DNA"/>
</dbReference>
<feature type="region of interest" description="Disordered" evidence="1">
    <location>
        <begin position="1"/>
        <end position="40"/>
    </location>
</feature>
<evidence type="ECO:0000256" key="1">
    <source>
        <dbReference type="SAM" id="MobiDB-lite"/>
    </source>
</evidence>
<accession>A0A7W7CNE3</accession>
<gene>
    <name evidence="2" type="ORF">BKA14_001900</name>
</gene>
<name>A0A7W7CNE3_9ACTN</name>
<sequence>MSRAEARIFRPRPSSGKRYRASGRPDPGQDKETMNDGRSPIMAIGAQDNHGDGCCQVHVRLYLRAPFLADEARRINGGQYEGHYTFDITTPGVPLSLQQALQEWVVDESTPDEDIAEFIGWTVERVREHR</sequence>
<organism evidence="2 3">
    <name type="scientific">Paractinoplanes abujensis</name>
    <dbReference type="NCBI Taxonomy" id="882441"/>
    <lineage>
        <taxon>Bacteria</taxon>
        <taxon>Bacillati</taxon>
        <taxon>Actinomycetota</taxon>
        <taxon>Actinomycetes</taxon>
        <taxon>Micromonosporales</taxon>
        <taxon>Micromonosporaceae</taxon>
        <taxon>Paractinoplanes</taxon>
    </lineage>
</organism>
<reference evidence="2 3" key="1">
    <citation type="submission" date="2020-08" db="EMBL/GenBank/DDBJ databases">
        <title>Sequencing the genomes of 1000 actinobacteria strains.</title>
        <authorList>
            <person name="Klenk H.-P."/>
        </authorList>
    </citation>
    <scope>NUCLEOTIDE SEQUENCE [LARGE SCALE GENOMIC DNA]</scope>
    <source>
        <strain evidence="2 3">DSM 45518</strain>
    </source>
</reference>
<proteinExistence type="predicted"/>
<keyword evidence="3" id="KW-1185">Reference proteome</keyword>
<comment type="caution">
    <text evidence="2">The sequence shown here is derived from an EMBL/GenBank/DDBJ whole genome shotgun (WGS) entry which is preliminary data.</text>
</comment>
<dbReference type="AlphaFoldDB" id="A0A7W7CNE3"/>
<dbReference type="Proteomes" id="UP000542742">
    <property type="component" value="Unassembled WGS sequence"/>
</dbReference>